<proteinExistence type="predicted"/>
<feature type="domain" description="NfeD-like C-terminal" evidence="6">
    <location>
        <begin position="85"/>
        <end position="138"/>
    </location>
</feature>
<accession>A0A1M6M6B0</accession>
<keyword evidence="8" id="KW-1185">Reference proteome</keyword>
<dbReference type="Pfam" id="PF01957">
    <property type="entry name" value="NfeD"/>
    <property type="match status" value="1"/>
</dbReference>
<evidence type="ECO:0000256" key="1">
    <source>
        <dbReference type="ARBA" id="ARBA00004141"/>
    </source>
</evidence>
<evidence type="ECO:0000256" key="3">
    <source>
        <dbReference type="ARBA" id="ARBA00022989"/>
    </source>
</evidence>
<sequence length="141" mass="14772">MEPWLIWVLAGLVLLGAELALPGAFLLWAGLAAIGTGLVWLVAAPGFPLSVLLFILLMGAGVAVGLRSRRRNRHAGSELNTPESGLVGREGVVIESNQPGLRVRVGDGDWPARAVSGLPRPGEVVRVEGVEGMVLRVRGLG</sequence>
<evidence type="ECO:0000259" key="6">
    <source>
        <dbReference type="Pfam" id="PF01957"/>
    </source>
</evidence>
<feature type="transmembrane region" description="Helical" evidence="5">
    <location>
        <begin position="38"/>
        <end position="64"/>
    </location>
</feature>
<name>A0A1M6M6B0_9PROT</name>
<keyword evidence="2 5" id="KW-0812">Transmembrane</keyword>
<protein>
    <recommendedName>
        <fullName evidence="6">NfeD-like C-terminal domain-containing protein</fullName>
    </recommendedName>
</protein>
<keyword evidence="4 5" id="KW-0472">Membrane</keyword>
<keyword evidence="3 5" id="KW-1133">Transmembrane helix</keyword>
<evidence type="ECO:0000313" key="7">
    <source>
        <dbReference type="EMBL" id="SHJ79006.1"/>
    </source>
</evidence>
<dbReference type="InterPro" id="IPR002810">
    <property type="entry name" value="NfeD-like_C"/>
</dbReference>
<dbReference type="GO" id="GO:0005886">
    <property type="term" value="C:plasma membrane"/>
    <property type="evidence" value="ECO:0007669"/>
    <property type="project" value="TreeGrafter"/>
</dbReference>
<dbReference type="AlphaFoldDB" id="A0A1M6M6B0"/>
<dbReference type="InterPro" id="IPR012340">
    <property type="entry name" value="NA-bd_OB-fold"/>
</dbReference>
<dbReference type="SUPFAM" id="SSF141322">
    <property type="entry name" value="NfeD domain-like"/>
    <property type="match status" value="1"/>
</dbReference>
<dbReference type="PANTHER" id="PTHR33507:SF3">
    <property type="entry name" value="INNER MEMBRANE PROTEIN YBBJ"/>
    <property type="match status" value="1"/>
</dbReference>
<evidence type="ECO:0000313" key="8">
    <source>
        <dbReference type="Proteomes" id="UP000184387"/>
    </source>
</evidence>
<organism evidence="7 8">
    <name type="scientific">Muricoccus roseus</name>
    <dbReference type="NCBI Taxonomy" id="198092"/>
    <lineage>
        <taxon>Bacteria</taxon>
        <taxon>Pseudomonadati</taxon>
        <taxon>Pseudomonadota</taxon>
        <taxon>Alphaproteobacteria</taxon>
        <taxon>Acetobacterales</taxon>
        <taxon>Roseomonadaceae</taxon>
        <taxon>Muricoccus</taxon>
    </lineage>
</organism>
<gene>
    <name evidence="7" type="ORF">SAMN02745194_03382</name>
</gene>
<comment type="subcellular location">
    <subcellularLocation>
        <location evidence="1">Membrane</location>
        <topology evidence="1">Multi-pass membrane protein</topology>
    </subcellularLocation>
</comment>
<dbReference type="EMBL" id="FQZF01000020">
    <property type="protein sequence ID" value="SHJ79006.1"/>
    <property type="molecule type" value="Genomic_DNA"/>
</dbReference>
<dbReference type="OrthoDB" id="9810336at2"/>
<dbReference type="STRING" id="198092.SAMN02745194_03382"/>
<evidence type="ECO:0000256" key="4">
    <source>
        <dbReference type="ARBA" id="ARBA00023136"/>
    </source>
</evidence>
<reference evidence="7 8" key="1">
    <citation type="submission" date="2016-11" db="EMBL/GenBank/DDBJ databases">
        <authorList>
            <person name="Jaros S."/>
            <person name="Januszkiewicz K."/>
            <person name="Wedrychowicz H."/>
        </authorList>
    </citation>
    <scope>NUCLEOTIDE SEQUENCE [LARGE SCALE GENOMIC DNA]</scope>
    <source>
        <strain evidence="7 8">DSM 14916</strain>
    </source>
</reference>
<dbReference type="RefSeq" id="WP_073136809.1">
    <property type="nucleotide sequence ID" value="NZ_FQZF01000020.1"/>
</dbReference>
<dbReference type="Gene3D" id="2.40.50.140">
    <property type="entry name" value="Nucleic acid-binding proteins"/>
    <property type="match status" value="1"/>
</dbReference>
<evidence type="ECO:0000256" key="5">
    <source>
        <dbReference type="SAM" id="Phobius"/>
    </source>
</evidence>
<evidence type="ECO:0000256" key="2">
    <source>
        <dbReference type="ARBA" id="ARBA00022692"/>
    </source>
</evidence>
<dbReference type="PANTHER" id="PTHR33507">
    <property type="entry name" value="INNER MEMBRANE PROTEIN YBBJ"/>
    <property type="match status" value="1"/>
</dbReference>
<dbReference type="InterPro" id="IPR052165">
    <property type="entry name" value="Membrane_assoc_protease"/>
</dbReference>
<dbReference type="Proteomes" id="UP000184387">
    <property type="component" value="Unassembled WGS sequence"/>
</dbReference>